<dbReference type="EMBL" id="AVQD01000018">
    <property type="protein sequence ID" value="KOA38436.1"/>
    <property type="molecule type" value="Genomic_DNA"/>
</dbReference>
<keyword evidence="3" id="KW-1003">Cell membrane</keyword>
<dbReference type="InterPro" id="IPR035906">
    <property type="entry name" value="MetI-like_sf"/>
</dbReference>
<dbReference type="InterPro" id="IPR045621">
    <property type="entry name" value="BPD_transp_1_N"/>
</dbReference>
<feature type="transmembrane region" description="Helical" evidence="7">
    <location>
        <begin position="129"/>
        <end position="154"/>
    </location>
</feature>
<comment type="subcellular location">
    <subcellularLocation>
        <location evidence="1 7">Cell membrane</location>
        <topology evidence="1 7">Multi-pass membrane protein</topology>
    </subcellularLocation>
</comment>
<dbReference type="Pfam" id="PF19300">
    <property type="entry name" value="BPD_transp_1_N"/>
    <property type="match status" value="1"/>
</dbReference>
<gene>
    <name evidence="9" type="ORF">BBM1128_10645</name>
</gene>
<evidence type="ECO:0000313" key="9">
    <source>
        <dbReference type="EMBL" id="KOA38436.1"/>
    </source>
</evidence>
<dbReference type="GO" id="GO:0005886">
    <property type="term" value="C:plasma membrane"/>
    <property type="evidence" value="ECO:0007669"/>
    <property type="project" value="UniProtKB-SubCell"/>
</dbReference>
<feature type="domain" description="ABC transmembrane type-1" evidence="8">
    <location>
        <begin position="93"/>
        <end position="304"/>
    </location>
</feature>
<feature type="transmembrane region" description="Helical" evidence="7">
    <location>
        <begin position="239"/>
        <end position="265"/>
    </location>
</feature>
<feature type="transmembrane region" description="Helical" evidence="7">
    <location>
        <begin position="185"/>
        <end position="204"/>
    </location>
</feature>
<evidence type="ECO:0000256" key="4">
    <source>
        <dbReference type="ARBA" id="ARBA00022692"/>
    </source>
</evidence>
<dbReference type="AlphaFoldDB" id="A0A0L7ATB3"/>
<accession>A0A0L7ATB3</accession>
<dbReference type="GO" id="GO:0055085">
    <property type="term" value="P:transmembrane transport"/>
    <property type="evidence" value="ECO:0007669"/>
    <property type="project" value="InterPro"/>
</dbReference>
<comment type="caution">
    <text evidence="9">The sequence shown here is derived from an EMBL/GenBank/DDBJ whole genome shotgun (WGS) entry which is preliminary data.</text>
</comment>
<dbReference type="SUPFAM" id="SSF161098">
    <property type="entry name" value="MetI-like"/>
    <property type="match status" value="1"/>
</dbReference>
<dbReference type="PANTHER" id="PTHR30465:SF0">
    <property type="entry name" value="OLIGOPEPTIDE TRANSPORT SYSTEM PERMEASE PROTEIN APPB"/>
    <property type="match status" value="1"/>
</dbReference>
<evidence type="ECO:0000256" key="2">
    <source>
        <dbReference type="ARBA" id="ARBA00022448"/>
    </source>
</evidence>
<dbReference type="Pfam" id="PF00528">
    <property type="entry name" value="BPD_transp_1"/>
    <property type="match status" value="1"/>
</dbReference>
<proteinExistence type="inferred from homology"/>
<keyword evidence="5 7" id="KW-1133">Transmembrane helix</keyword>
<dbReference type="InterPro" id="IPR000515">
    <property type="entry name" value="MetI-like"/>
</dbReference>
<sequence>MLRYTLRRFAQMVFMLFLLSILVFFLFALMPGDFFSGNRKLKPARLAELRALYGLDQPTIIRYFIWLKNVLHGDFGWSLQYNEPVTRLLKTYMMNSFIVALAAVVIAWTVAVVIGVFSATHQYSLVDKLVTVVVFASLSFPSFFIGLLAIKFFAVDLRWLPTGGMVDTGSNSTGFAYVLEVLRHMIMPTLLLAFFSAGSLTRYFRSEMLDVLRMDFVRCARARGISERSVVFGHALRNALLPAITLLAFEIPGLFSGAIITEQIFNWPGIGSIQLTALNARDYEVLMTCTLLLSFLTILANFLADIMYAAADPRVRLAQKVQD</sequence>
<dbReference type="Proteomes" id="UP000037193">
    <property type="component" value="Unassembled WGS sequence"/>
</dbReference>
<evidence type="ECO:0000313" key="10">
    <source>
        <dbReference type="Proteomes" id="UP000037193"/>
    </source>
</evidence>
<comment type="similarity">
    <text evidence="7">Belongs to the binding-protein-dependent transport system permease family.</text>
</comment>
<dbReference type="CDD" id="cd06261">
    <property type="entry name" value="TM_PBP2"/>
    <property type="match status" value="1"/>
</dbReference>
<protein>
    <submittedName>
        <fullName evidence="9">Peptide ABC transporter permease</fullName>
    </submittedName>
</protein>
<dbReference type="PROSITE" id="PS50928">
    <property type="entry name" value="ABC_TM1"/>
    <property type="match status" value="1"/>
</dbReference>
<feature type="transmembrane region" description="Helical" evidence="7">
    <location>
        <begin position="285"/>
        <end position="310"/>
    </location>
</feature>
<keyword evidence="4 7" id="KW-0812">Transmembrane</keyword>
<dbReference type="PATRIC" id="fig|1365965.3.peg.2150"/>
<dbReference type="RefSeq" id="WP_052789771.1">
    <property type="nucleotide sequence ID" value="NZ_AVQD01000018.1"/>
</dbReference>
<evidence type="ECO:0000256" key="1">
    <source>
        <dbReference type="ARBA" id="ARBA00004651"/>
    </source>
</evidence>
<evidence type="ECO:0000256" key="7">
    <source>
        <dbReference type="RuleBase" id="RU363032"/>
    </source>
</evidence>
<evidence type="ECO:0000256" key="3">
    <source>
        <dbReference type="ARBA" id="ARBA00022475"/>
    </source>
</evidence>
<evidence type="ECO:0000256" key="6">
    <source>
        <dbReference type="ARBA" id="ARBA00023136"/>
    </source>
</evidence>
<organism evidence="9 10">
    <name type="scientific">Bifidobacterium breve MCC 1128</name>
    <dbReference type="NCBI Taxonomy" id="1365965"/>
    <lineage>
        <taxon>Bacteria</taxon>
        <taxon>Bacillati</taxon>
        <taxon>Actinomycetota</taxon>
        <taxon>Actinomycetes</taxon>
        <taxon>Bifidobacteriales</taxon>
        <taxon>Bifidobacteriaceae</taxon>
        <taxon>Bifidobacterium</taxon>
    </lineage>
</organism>
<evidence type="ECO:0000256" key="5">
    <source>
        <dbReference type="ARBA" id="ARBA00022989"/>
    </source>
</evidence>
<dbReference type="Gene3D" id="1.10.3720.10">
    <property type="entry name" value="MetI-like"/>
    <property type="match status" value="1"/>
</dbReference>
<keyword evidence="2 7" id="KW-0813">Transport</keyword>
<keyword evidence="6 7" id="KW-0472">Membrane</keyword>
<name>A0A0L7ATB3_BIFBR</name>
<feature type="transmembrane region" description="Helical" evidence="7">
    <location>
        <begin position="12"/>
        <end position="30"/>
    </location>
</feature>
<feature type="transmembrane region" description="Helical" evidence="7">
    <location>
        <begin position="97"/>
        <end position="117"/>
    </location>
</feature>
<reference evidence="9 10" key="1">
    <citation type="journal article" date="2015" name="Int J Genomics">
        <title>Comparative Genomics Revealed Genetic Diversity and Species/Strain-Level Differences in Carbohydrate Metabolism of Three Probiotic Bifidobacterial Species.</title>
        <authorList>
            <person name="Odamaki T."/>
            <person name="Horigome A."/>
            <person name="Sugahara H."/>
            <person name="Hashikura N."/>
            <person name="Minami J."/>
            <person name="Xiao J.Z."/>
            <person name="Abe F."/>
        </authorList>
    </citation>
    <scope>NUCLEOTIDE SEQUENCE [LARGE SCALE GENOMIC DNA]</scope>
    <source>
        <strain evidence="9 10">MCC 1128</strain>
    </source>
</reference>
<evidence type="ECO:0000259" key="8">
    <source>
        <dbReference type="PROSITE" id="PS50928"/>
    </source>
</evidence>
<dbReference type="PANTHER" id="PTHR30465">
    <property type="entry name" value="INNER MEMBRANE ABC TRANSPORTER"/>
    <property type="match status" value="1"/>
</dbReference>